<dbReference type="PANTHER" id="PTHR40076:SF1">
    <property type="entry name" value="MEMBRANE PROTEIN"/>
    <property type="match status" value="1"/>
</dbReference>
<evidence type="ECO:0000313" key="2">
    <source>
        <dbReference type="EMBL" id="NER13916.1"/>
    </source>
</evidence>
<organism evidence="2 3">
    <name type="scientific">Leptobacterium flavescens</name>
    <dbReference type="NCBI Taxonomy" id="472055"/>
    <lineage>
        <taxon>Bacteria</taxon>
        <taxon>Pseudomonadati</taxon>
        <taxon>Bacteroidota</taxon>
        <taxon>Flavobacteriia</taxon>
        <taxon>Flavobacteriales</taxon>
        <taxon>Flavobacteriaceae</taxon>
        <taxon>Leptobacterium</taxon>
    </lineage>
</organism>
<dbReference type="RefSeq" id="WP_163607138.1">
    <property type="nucleotide sequence ID" value="NZ_JAABOO010000002.1"/>
</dbReference>
<dbReference type="Proteomes" id="UP000468581">
    <property type="component" value="Unassembled WGS sequence"/>
</dbReference>
<accession>A0A6P0UU16</accession>
<dbReference type="EMBL" id="JAABOO010000002">
    <property type="protein sequence ID" value="NER13916.1"/>
    <property type="molecule type" value="Genomic_DNA"/>
</dbReference>
<evidence type="ECO:0000256" key="1">
    <source>
        <dbReference type="SAM" id="Phobius"/>
    </source>
</evidence>
<feature type="transmembrane region" description="Helical" evidence="1">
    <location>
        <begin position="82"/>
        <end position="106"/>
    </location>
</feature>
<feature type="transmembrane region" description="Helical" evidence="1">
    <location>
        <begin position="34"/>
        <end position="62"/>
    </location>
</feature>
<protein>
    <recommendedName>
        <fullName evidence="4">Beta-carotene 15,15'-monooxygenase</fullName>
    </recommendedName>
</protein>
<keyword evidence="1" id="KW-1133">Transmembrane helix</keyword>
<feature type="transmembrane region" description="Helical" evidence="1">
    <location>
        <begin position="131"/>
        <end position="152"/>
    </location>
</feature>
<evidence type="ECO:0000313" key="3">
    <source>
        <dbReference type="Proteomes" id="UP000468581"/>
    </source>
</evidence>
<name>A0A6P0UU16_9FLAO</name>
<proteinExistence type="predicted"/>
<dbReference type="PANTHER" id="PTHR40076">
    <property type="entry name" value="MEMBRANE PROTEIN-RELATED"/>
    <property type="match status" value="1"/>
</dbReference>
<dbReference type="AlphaFoldDB" id="A0A6P0UU16"/>
<sequence length="264" mass="29293">MKNKERIDRILQNGYELDFGDVFNKSFEVYKKSIWMILLGILVVGMITAVLVILLFSVIFGIQLNDFISLDPAVSTIGGSVSYFLSTTLFGIVIAALLGPVNAGFLKVCKDAKDNKEPSFSSIFQYYSSEYLGNIIVATVILSIVSGVFSFISQFMLSMLFLNYIFSIIFSTLTVLIIPLIIFKDFNAMQAIEYSIKLVSKNFLMVFLLILVGTLASFLGVFLCGIGILFSLPFLYAVYFCTYDAIVGDDESSEIDEIGTGEVY</sequence>
<keyword evidence="3" id="KW-1185">Reference proteome</keyword>
<keyword evidence="1" id="KW-0472">Membrane</keyword>
<keyword evidence="1" id="KW-0812">Transmembrane</keyword>
<dbReference type="InterPro" id="IPR010380">
    <property type="entry name" value="DUF975"/>
</dbReference>
<reference evidence="2 3" key="1">
    <citation type="submission" date="2020-01" db="EMBL/GenBank/DDBJ databases">
        <title>Leptobacterium flavescens.</title>
        <authorList>
            <person name="Wang G."/>
        </authorList>
    </citation>
    <scope>NUCLEOTIDE SEQUENCE [LARGE SCALE GENOMIC DNA]</scope>
    <source>
        <strain evidence="2 3">KCTC 22160</strain>
    </source>
</reference>
<feature type="transmembrane region" description="Helical" evidence="1">
    <location>
        <begin position="164"/>
        <end position="183"/>
    </location>
</feature>
<comment type="caution">
    <text evidence="2">The sequence shown here is derived from an EMBL/GenBank/DDBJ whole genome shotgun (WGS) entry which is preliminary data.</text>
</comment>
<gene>
    <name evidence="2" type="ORF">GWK08_10725</name>
</gene>
<evidence type="ECO:0008006" key="4">
    <source>
        <dbReference type="Google" id="ProtNLM"/>
    </source>
</evidence>
<feature type="transmembrane region" description="Helical" evidence="1">
    <location>
        <begin position="203"/>
        <end position="230"/>
    </location>
</feature>